<proteinExistence type="predicted"/>
<dbReference type="Proteomes" id="UP000326799">
    <property type="component" value="Unassembled WGS sequence"/>
</dbReference>
<evidence type="ECO:0000313" key="3">
    <source>
        <dbReference type="Proteomes" id="UP000326799"/>
    </source>
</evidence>
<keyword evidence="1" id="KW-0812">Transmembrane</keyword>
<reference evidence="2 3" key="1">
    <citation type="submission" date="2019-04" db="EMBL/GenBank/DDBJ databases">
        <title>Fungal friends and foes A comparative genomics study of 23 Aspergillus species from section Flavi.</title>
        <authorList>
            <consortium name="DOE Joint Genome Institute"/>
            <person name="Kjaerbolling I."/>
            <person name="Vesth T.C."/>
            <person name="Frisvad J.C."/>
            <person name="Nybo J.L."/>
            <person name="Theobald S."/>
            <person name="Kildgaard S."/>
            <person name="Petersen T.I."/>
            <person name="Kuo A."/>
            <person name="Sato A."/>
            <person name="Lyhne E.K."/>
            <person name="Kogle M.E."/>
            <person name="Wiebenga A."/>
            <person name="Kun R.S."/>
            <person name="Lubbers R.J."/>
            <person name="Makela M.R."/>
            <person name="Barry K."/>
            <person name="Chovatia M."/>
            <person name="Clum A."/>
            <person name="Daum C."/>
            <person name="Haridas S."/>
            <person name="He G."/>
            <person name="LaButti K."/>
            <person name="Lipzen A."/>
            <person name="Mondo S."/>
            <person name="Pangilinan J."/>
            <person name="Riley R."/>
            <person name="Salamov A."/>
            <person name="Simmons B.A."/>
            <person name="Magnuson J.K."/>
            <person name="Henrissat B."/>
            <person name="Mortensen U.H."/>
            <person name="Larsen T.O."/>
            <person name="De vries R.P."/>
            <person name="Grigoriev I.V."/>
            <person name="Machida M."/>
            <person name="Baker S.E."/>
            <person name="Andersen M.R."/>
        </authorList>
    </citation>
    <scope>NUCLEOTIDE SEQUENCE [LARGE SCALE GENOMIC DNA]</scope>
    <source>
        <strain evidence="2 3">CBS 126849</strain>
    </source>
</reference>
<feature type="transmembrane region" description="Helical" evidence="1">
    <location>
        <begin position="12"/>
        <end position="33"/>
    </location>
</feature>
<keyword evidence="1" id="KW-0472">Membrane</keyword>
<evidence type="ECO:0000313" key="2">
    <source>
        <dbReference type="EMBL" id="KAB8222117.1"/>
    </source>
</evidence>
<dbReference type="EMBL" id="ML733415">
    <property type="protein sequence ID" value="KAB8222117.1"/>
    <property type="molecule type" value="Genomic_DNA"/>
</dbReference>
<protein>
    <submittedName>
        <fullName evidence="2">Uncharacterized protein</fullName>
    </submittedName>
</protein>
<name>A0A5N6EXL5_9EURO</name>
<keyword evidence="1" id="KW-1133">Transmembrane helix</keyword>
<accession>A0A5N6EXL5</accession>
<dbReference type="AlphaFoldDB" id="A0A5N6EXL5"/>
<keyword evidence="3" id="KW-1185">Reference proteome</keyword>
<evidence type="ECO:0000256" key="1">
    <source>
        <dbReference type="SAM" id="Phobius"/>
    </source>
</evidence>
<gene>
    <name evidence="2" type="ORF">BDV33DRAFT_68810</name>
</gene>
<organism evidence="2 3">
    <name type="scientific">Aspergillus novoparasiticus</name>
    <dbReference type="NCBI Taxonomy" id="986946"/>
    <lineage>
        <taxon>Eukaryota</taxon>
        <taxon>Fungi</taxon>
        <taxon>Dikarya</taxon>
        <taxon>Ascomycota</taxon>
        <taxon>Pezizomycotina</taxon>
        <taxon>Eurotiomycetes</taxon>
        <taxon>Eurotiomycetidae</taxon>
        <taxon>Eurotiales</taxon>
        <taxon>Aspergillaceae</taxon>
        <taxon>Aspergillus</taxon>
        <taxon>Aspergillus subgen. Circumdati</taxon>
    </lineage>
</organism>
<sequence>MEYLNPSNALQYLLFLYISYLGFAALSTCPYVIMPFATSPLHVYPQHVSAACGYMIKNNALLRPLYLDLWGYGAWKNSFGISVLETKAFIHAHTLFKIYLYMKLTRFSHYTGNPSI</sequence>